<dbReference type="PIRSF" id="PIRSF001109">
    <property type="entry name" value="Ad_hcy_hydrolase"/>
    <property type="match status" value="1"/>
</dbReference>
<comment type="catalytic activity">
    <reaction evidence="5 8">
        <text>S-adenosyl-L-homocysteine + H2O = L-homocysteine + adenosine</text>
        <dbReference type="Rhea" id="RHEA:21708"/>
        <dbReference type="ChEBI" id="CHEBI:15377"/>
        <dbReference type="ChEBI" id="CHEBI:16335"/>
        <dbReference type="ChEBI" id="CHEBI:57856"/>
        <dbReference type="ChEBI" id="CHEBI:58199"/>
        <dbReference type="EC" id="3.13.2.1"/>
    </reaction>
</comment>
<feature type="binding site" evidence="7">
    <location>
        <begin position="215"/>
        <end position="220"/>
    </location>
    <ligand>
        <name>NAD(+)</name>
        <dbReference type="ChEBI" id="CHEBI:57540"/>
    </ligand>
</feature>
<comment type="subcellular location">
    <subcellularLocation>
        <location evidence="5">Cytoplasm</location>
    </subcellularLocation>
</comment>
<dbReference type="Proteomes" id="UP000176253">
    <property type="component" value="Unassembled WGS sequence"/>
</dbReference>
<proteinExistence type="inferred from homology"/>
<dbReference type="UniPathway" id="UPA00314">
    <property type="reaction ID" value="UER00076"/>
</dbReference>
<name>A0A1F5ZVA6_9BACT</name>
<keyword evidence="4 5" id="KW-0520">NAD</keyword>
<comment type="similarity">
    <text evidence="1 5 9">Belongs to the adenosylhomocysteinase family.</text>
</comment>
<dbReference type="SUPFAM" id="SSF51735">
    <property type="entry name" value="NAD(P)-binding Rossmann-fold domains"/>
    <property type="match status" value="1"/>
</dbReference>
<dbReference type="NCBIfam" id="NF004005">
    <property type="entry name" value="PRK05476.2-3"/>
    <property type="match status" value="1"/>
</dbReference>
<dbReference type="GO" id="GO:0006730">
    <property type="term" value="P:one-carbon metabolic process"/>
    <property type="evidence" value="ECO:0007669"/>
    <property type="project" value="UniProtKB-UniRule"/>
</dbReference>
<feature type="binding site" evidence="5">
    <location>
        <position position="184"/>
    </location>
    <ligand>
        <name>NAD(+)</name>
        <dbReference type="ChEBI" id="CHEBI:57540"/>
    </ligand>
</feature>
<evidence type="ECO:0000313" key="11">
    <source>
        <dbReference type="EMBL" id="OGG16390.1"/>
    </source>
</evidence>
<evidence type="ECO:0000256" key="4">
    <source>
        <dbReference type="ARBA" id="ARBA00023027"/>
    </source>
</evidence>
<accession>A0A1F5ZVA6</accession>
<dbReference type="HAMAP" id="MF_00563">
    <property type="entry name" value="AdoHcyase"/>
    <property type="match status" value="1"/>
</dbReference>
<feature type="binding site" evidence="5">
    <location>
        <begin position="213"/>
        <end position="218"/>
    </location>
    <ligand>
        <name>NAD(+)</name>
        <dbReference type="ChEBI" id="CHEBI:57540"/>
    </ligand>
</feature>
<dbReference type="GO" id="GO:0033353">
    <property type="term" value="P:S-adenosylmethionine cycle"/>
    <property type="evidence" value="ECO:0007669"/>
    <property type="project" value="TreeGrafter"/>
</dbReference>
<dbReference type="GO" id="GO:0071269">
    <property type="term" value="P:L-homocysteine biosynthetic process"/>
    <property type="evidence" value="ECO:0007669"/>
    <property type="project" value="UniProtKB-UniRule"/>
</dbReference>
<feature type="binding site" evidence="5 6">
    <location>
        <position position="124"/>
    </location>
    <ligand>
        <name>substrate</name>
    </ligand>
</feature>
<keyword evidence="5" id="KW-0963">Cytoplasm</keyword>
<feature type="binding site" evidence="5 7">
    <location>
        <begin position="150"/>
        <end position="152"/>
    </location>
    <ligand>
        <name>NAD(+)</name>
        <dbReference type="ChEBI" id="CHEBI:57540"/>
    </ligand>
</feature>
<dbReference type="Gene3D" id="3.40.50.720">
    <property type="entry name" value="NAD(P)-binding Rossmann-like Domain"/>
    <property type="match status" value="1"/>
</dbReference>
<dbReference type="EC" id="3.13.2.1" evidence="5"/>
<evidence type="ECO:0000259" key="10">
    <source>
        <dbReference type="SMART" id="SM00997"/>
    </source>
</evidence>
<comment type="caution">
    <text evidence="11">The sequence shown here is derived from an EMBL/GenBank/DDBJ whole genome shotgun (WGS) entry which is preliminary data.</text>
</comment>
<dbReference type="FunFam" id="3.40.50.720:FF:000004">
    <property type="entry name" value="Adenosylhomocysteinase"/>
    <property type="match status" value="1"/>
</dbReference>
<evidence type="ECO:0000256" key="1">
    <source>
        <dbReference type="ARBA" id="ARBA00007122"/>
    </source>
</evidence>
<feature type="binding site" evidence="5 6">
    <location>
        <position position="179"/>
    </location>
    <ligand>
        <name>substrate</name>
    </ligand>
</feature>
<dbReference type="InterPro" id="IPR042172">
    <property type="entry name" value="Adenosylhomocyst_ase-like_sf"/>
</dbReference>
<dbReference type="CDD" id="cd00401">
    <property type="entry name" value="SAHH"/>
    <property type="match status" value="1"/>
</dbReference>
<dbReference type="InterPro" id="IPR000043">
    <property type="entry name" value="Adenosylhomocysteinase-like"/>
</dbReference>
<feature type="binding site" evidence="5 7">
    <location>
        <position position="339"/>
    </location>
    <ligand>
        <name>NAD(+)</name>
        <dbReference type="ChEBI" id="CHEBI:57540"/>
    </ligand>
</feature>
<dbReference type="InterPro" id="IPR036291">
    <property type="entry name" value="NAD(P)-bd_dom_sf"/>
</dbReference>
<evidence type="ECO:0000256" key="7">
    <source>
        <dbReference type="PIRSR" id="PIRSR001109-2"/>
    </source>
</evidence>
<dbReference type="PROSITE" id="PS00739">
    <property type="entry name" value="ADOHCYASE_2"/>
    <property type="match status" value="1"/>
</dbReference>
<feature type="binding site" evidence="5 6">
    <location>
        <position position="183"/>
    </location>
    <ligand>
        <name>substrate</name>
    </ligand>
</feature>
<dbReference type="GO" id="GO:0004013">
    <property type="term" value="F:adenosylhomocysteinase activity"/>
    <property type="evidence" value="ECO:0007669"/>
    <property type="project" value="UniProtKB-UniRule"/>
</dbReference>
<gene>
    <name evidence="5" type="primary">ahcY</name>
    <name evidence="11" type="ORF">A3D78_04975</name>
</gene>
<protein>
    <recommendedName>
        <fullName evidence="5">Adenosylhomocysteinase</fullName>
        <ecNumber evidence="5">3.13.2.1</ecNumber>
    </recommendedName>
    <alternativeName>
        <fullName evidence="5">S-adenosyl-L-homocysteine hydrolase</fullName>
        <shortName evidence="5">AdoHcyase</shortName>
    </alternativeName>
</protein>
<organism evidence="11 12">
    <name type="scientific">Candidatus Gottesmanbacteria bacterium RIFCSPHIGHO2_02_FULL_39_14</name>
    <dbReference type="NCBI Taxonomy" id="1798383"/>
    <lineage>
        <taxon>Bacteria</taxon>
        <taxon>Candidatus Gottesmaniibacteriota</taxon>
    </lineage>
</organism>
<evidence type="ECO:0000256" key="3">
    <source>
        <dbReference type="ARBA" id="ARBA00022801"/>
    </source>
</evidence>
<evidence type="ECO:0000256" key="6">
    <source>
        <dbReference type="PIRSR" id="PIRSR001109-1"/>
    </source>
</evidence>
<dbReference type="PANTHER" id="PTHR23420">
    <property type="entry name" value="ADENOSYLHOMOCYSTEINASE"/>
    <property type="match status" value="1"/>
</dbReference>
<evidence type="ECO:0000256" key="8">
    <source>
        <dbReference type="RuleBase" id="RU000548"/>
    </source>
</evidence>
<dbReference type="STRING" id="1798383.A3D78_04975"/>
<comment type="cofactor">
    <cofactor evidence="5 7 8">
        <name>NAD(+)</name>
        <dbReference type="ChEBI" id="CHEBI:57540"/>
    </cofactor>
    <text evidence="5 7 8">Binds 1 NAD(+) per subunit.</text>
</comment>
<dbReference type="SUPFAM" id="SSF52283">
    <property type="entry name" value="Formate/glycerate dehydrogenase catalytic domain-like"/>
    <property type="match status" value="1"/>
</dbReference>
<comment type="caution">
    <text evidence="5">Lacks conserved residue(s) required for the propagation of feature annotation.</text>
</comment>
<evidence type="ECO:0000256" key="9">
    <source>
        <dbReference type="RuleBase" id="RU004166"/>
    </source>
</evidence>
<feature type="binding site" evidence="5 7">
    <location>
        <position position="236"/>
    </location>
    <ligand>
        <name>NAD(+)</name>
        <dbReference type="ChEBI" id="CHEBI:57540"/>
    </ligand>
</feature>
<dbReference type="EMBL" id="MFJM01000058">
    <property type="protein sequence ID" value="OGG16390.1"/>
    <property type="molecule type" value="Genomic_DNA"/>
</dbReference>
<dbReference type="InterPro" id="IPR015878">
    <property type="entry name" value="Ado_hCys_hydrolase_NAD-bd"/>
</dbReference>
<evidence type="ECO:0000256" key="5">
    <source>
        <dbReference type="HAMAP-Rule" id="MF_00563"/>
    </source>
</evidence>
<reference evidence="11 12" key="1">
    <citation type="journal article" date="2016" name="Nat. Commun.">
        <title>Thousands of microbial genomes shed light on interconnected biogeochemical processes in an aquifer system.</title>
        <authorList>
            <person name="Anantharaman K."/>
            <person name="Brown C.T."/>
            <person name="Hug L.A."/>
            <person name="Sharon I."/>
            <person name="Castelle C.J."/>
            <person name="Probst A.J."/>
            <person name="Thomas B.C."/>
            <person name="Singh A."/>
            <person name="Wilkins M.J."/>
            <person name="Karaoz U."/>
            <person name="Brodie E.L."/>
            <person name="Williams K.H."/>
            <person name="Hubbard S.S."/>
            <person name="Banfield J.F."/>
        </authorList>
    </citation>
    <scope>NUCLEOTIDE SEQUENCE [LARGE SCALE GENOMIC DNA]</scope>
</reference>
<keyword evidence="2 5" id="KW-0554">One-carbon metabolism</keyword>
<dbReference type="Gene3D" id="3.40.50.1480">
    <property type="entry name" value="Adenosylhomocysteinase-like"/>
    <property type="match status" value="1"/>
</dbReference>
<dbReference type="SMART" id="SM00997">
    <property type="entry name" value="AdoHcyase_NAD"/>
    <property type="match status" value="1"/>
</dbReference>
<dbReference type="PANTHER" id="PTHR23420:SF0">
    <property type="entry name" value="ADENOSYLHOMOCYSTEINASE"/>
    <property type="match status" value="1"/>
</dbReference>
<dbReference type="Pfam" id="PF05221">
    <property type="entry name" value="AdoHcyase"/>
    <property type="match status" value="2"/>
</dbReference>
<dbReference type="SMART" id="SM00996">
    <property type="entry name" value="AdoHcyase"/>
    <property type="match status" value="1"/>
</dbReference>
<sequence length="417" mass="46158">MSDVKDLKQAKQGKLKIDWAIDHMPVLNLIKKRFLKEKPLKNITIGASLHVTTATANLMLTLTAGGAKVFLCACNPLSTQDDIAASLVADYQIPVFGKRGEDKKTYYRHIEEVLDNHPQITLDDGGDLIYTLHTKRQKQLKEIIGSNEETTTGVIRLKAMERDGVLKVPVMAVNYSRTKHMFDNRYGTGQSTIDGILRATNILLAGKRFVICGYGWCGRGLAARARGMGAIVIITEVDPVRALEAVMDGFEVTAISRAATVGDIFVTVTGDKNVITLAQIKRMKDKAILANSGHFNVEIDIDGLIKYAKSIKKLKTSVTEYVLPDGSKRYVLAEGRLVNLAAAEGHPDEVMDMSFANQALACEWLIKNKDKLENKVYQLPSEVDNNIAKLKLEALGIIIDRLTPQQKKYLESWEEGT</sequence>
<feature type="domain" description="S-adenosyl-L-homocysteine hydrolase NAD binding" evidence="10">
    <location>
        <begin position="184"/>
        <end position="345"/>
    </location>
</feature>
<dbReference type="InterPro" id="IPR020082">
    <property type="entry name" value="S-Ado-L-homoCys_hydrolase_CS"/>
</dbReference>
<evidence type="ECO:0000313" key="12">
    <source>
        <dbReference type="Proteomes" id="UP000176253"/>
    </source>
</evidence>
<dbReference type="GO" id="GO:0005829">
    <property type="term" value="C:cytosol"/>
    <property type="evidence" value="ECO:0007669"/>
    <property type="project" value="TreeGrafter"/>
</dbReference>
<comment type="function">
    <text evidence="5">May play a key role in the regulation of the intracellular concentration of adenosylhomocysteine.</text>
</comment>
<feature type="binding site" evidence="5 6">
    <location>
        <position position="149"/>
    </location>
    <ligand>
        <name>substrate</name>
    </ligand>
</feature>
<evidence type="ECO:0000256" key="2">
    <source>
        <dbReference type="ARBA" id="ARBA00022563"/>
    </source>
</evidence>
<feature type="binding site" evidence="5 6">
    <location>
        <position position="52"/>
    </location>
    <ligand>
        <name>substrate</name>
    </ligand>
</feature>
<dbReference type="AlphaFoldDB" id="A0A1F5ZVA6"/>
<feature type="binding site" evidence="5 7">
    <location>
        <begin position="292"/>
        <end position="294"/>
    </location>
    <ligand>
        <name>NAD(+)</name>
        <dbReference type="ChEBI" id="CHEBI:57540"/>
    </ligand>
</feature>
<dbReference type="Pfam" id="PF00670">
    <property type="entry name" value="AdoHcyase_NAD"/>
    <property type="match status" value="1"/>
</dbReference>
<dbReference type="NCBIfam" id="TIGR00936">
    <property type="entry name" value="ahcY"/>
    <property type="match status" value="1"/>
</dbReference>
<feature type="binding site" evidence="7">
    <location>
        <position position="346"/>
    </location>
    <ligand>
        <name>NAD(+)</name>
        <dbReference type="ChEBI" id="CHEBI:57540"/>
    </ligand>
</feature>
<comment type="pathway">
    <text evidence="5 8">Amino-acid biosynthesis; L-homocysteine biosynthesis; L-homocysteine from S-adenosyl-L-homocysteine: step 1/1.</text>
</comment>
<keyword evidence="3 5" id="KW-0378">Hydrolase</keyword>